<accession>A0ABT9UUS0</accession>
<gene>
    <name evidence="1" type="ORF">J2S18_002004</name>
</gene>
<dbReference type="RefSeq" id="WP_307486407.1">
    <property type="nucleotide sequence ID" value="NZ_JAUSUF010000006.1"/>
</dbReference>
<dbReference type="Proteomes" id="UP001228504">
    <property type="component" value="Unassembled WGS sequence"/>
</dbReference>
<organism evidence="1 2">
    <name type="scientific">Eubacterium multiforme</name>
    <dbReference type="NCBI Taxonomy" id="83339"/>
    <lineage>
        <taxon>Bacteria</taxon>
        <taxon>Bacillati</taxon>
        <taxon>Bacillota</taxon>
        <taxon>Clostridia</taxon>
        <taxon>Eubacteriales</taxon>
        <taxon>Eubacteriaceae</taxon>
        <taxon>Eubacterium</taxon>
    </lineage>
</organism>
<comment type="caution">
    <text evidence="1">The sequence shown here is derived from an EMBL/GenBank/DDBJ whole genome shotgun (WGS) entry which is preliminary data.</text>
</comment>
<keyword evidence="2" id="KW-1185">Reference proteome</keyword>
<name>A0ABT9UUS0_9FIRM</name>
<sequence>MPLSDDKKYCPLLKRNISRAYCMEIGDVIRDDMDIKHIEDRFDIDKANEICNKCGWDYTPIL</sequence>
<proteinExistence type="predicted"/>
<protein>
    <submittedName>
        <fullName evidence="1">Uncharacterized protein</fullName>
    </submittedName>
</protein>
<evidence type="ECO:0000313" key="1">
    <source>
        <dbReference type="EMBL" id="MDQ0150068.1"/>
    </source>
</evidence>
<dbReference type="EMBL" id="JAUSUF010000006">
    <property type="protein sequence ID" value="MDQ0150068.1"/>
    <property type="molecule type" value="Genomic_DNA"/>
</dbReference>
<reference evidence="1 2" key="1">
    <citation type="submission" date="2023-07" db="EMBL/GenBank/DDBJ databases">
        <title>Genomic Encyclopedia of Type Strains, Phase IV (KMG-IV): sequencing the most valuable type-strain genomes for metagenomic binning, comparative biology and taxonomic classification.</title>
        <authorList>
            <person name="Goeker M."/>
        </authorList>
    </citation>
    <scope>NUCLEOTIDE SEQUENCE [LARGE SCALE GENOMIC DNA]</scope>
    <source>
        <strain evidence="1 2">DSM 20694</strain>
    </source>
</reference>
<evidence type="ECO:0000313" key="2">
    <source>
        <dbReference type="Proteomes" id="UP001228504"/>
    </source>
</evidence>